<dbReference type="Proteomes" id="UP000515153">
    <property type="component" value="Chromosome VII"/>
</dbReference>
<proteinExistence type="predicted"/>
<reference evidence="3" key="3">
    <citation type="submission" date="2025-08" db="UniProtKB">
        <authorList>
            <consortium name="RefSeq"/>
        </authorList>
    </citation>
    <scope>IDENTIFICATION</scope>
    <source>
        <strain evidence="3">NI907</strain>
    </source>
</reference>
<gene>
    <name evidence="3" type="ORF">PgNI_11048</name>
</gene>
<protein>
    <submittedName>
        <fullName evidence="3">Uncharacterized protein</fullName>
    </submittedName>
</protein>
<evidence type="ECO:0000256" key="1">
    <source>
        <dbReference type="SAM" id="SignalP"/>
    </source>
</evidence>
<dbReference type="RefSeq" id="XP_030980196.1">
    <property type="nucleotide sequence ID" value="XM_031131022.1"/>
</dbReference>
<evidence type="ECO:0000313" key="2">
    <source>
        <dbReference type="Proteomes" id="UP000515153"/>
    </source>
</evidence>
<reference evidence="2 3" key="1">
    <citation type="journal article" date="2019" name="Mol. Biol. Evol.">
        <title>Blast fungal genomes show frequent chromosomal changes, gene gains and losses, and effector gene turnover.</title>
        <authorList>
            <person name="Gomez Luciano L.B."/>
            <person name="Jason Tsai I."/>
            <person name="Chuma I."/>
            <person name="Tosa Y."/>
            <person name="Chen Y.H."/>
            <person name="Li J.Y."/>
            <person name="Li M.Y."/>
            <person name="Jade Lu M.Y."/>
            <person name="Nakayashiki H."/>
            <person name="Li W.H."/>
        </authorList>
    </citation>
    <scope>NUCLEOTIDE SEQUENCE [LARGE SCALE GENOMIC DNA]</scope>
    <source>
        <strain evidence="2 3">NI907</strain>
    </source>
</reference>
<keyword evidence="2" id="KW-1185">Reference proteome</keyword>
<feature type="signal peptide" evidence="1">
    <location>
        <begin position="1"/>
        <end position="22"/>
    </location>
</feature>
<name>A0A6P8AZ15_PYRGI</name>
<dbReference type="GeneID" id="41965927"/>
<reference evidence="3" key="2">
    <citation type="submission" date="2019-10" db="EMBL/GenBank/DDBJ databases">
        <authorList>
            <consortium name="NCBI Genome Project"/>
        </authorList>
    </citation>
    <scope>NUCLEOTIDE SEQUENCE</scope>
    <source>
        <strain evidence="3">NI907</strain>
    </source>
</reference>
<sequence>MRSDATFFTLALIMAYFGTTAAKGCPYSIKRYGEEVKWDIIEAGTSHIRVVNGIGATIIAKKNCKLSLKGLPRFEYTISRGDSINRQS</sequence>
<accession>A0A6P8AZ15</accession>
<organism evidence="2 3">
    <name type="scientific">Pyricularia grisea</name>
    <name type="common">Crabgrass-specific blast fungus</name>
    <name type="synonym">Magnaporthe grisea</name>
    <dbReference type="NCBI Taxonomy" id="148305"/>
    <lineage>
        <taxon>Eukaryota</taxon>
        <taxon>Fungi</taxon>
        <taxon>Dikarya</taxon>
        <taxon>Ascomycota</taxon>
        <taxon>Pezizomycotina</taxon>
        <taxon>Sordariomycetes</taxon>
        <taxon>Sordariomycetidae</taxon>
        <taxon>Magnaporthales</taxon>
        <taxon>Pyriculariaceae</taxon>
        <taxon>Pyricularia</taxon>
    </lineage>
</organism>
<dbReference type="KEGG" id="pgri:PgNI_11048"/>
<keyword evidence="1" id="KW-0732">Signal</keyword>
<feature type="chain" id="PRO_5027701998" evidence="1">
    <location>
        <begin position="23"/>
        <end position="88"/>
    </location>
</feature>
<evidence type="ECO:0000313" key="3">
    <source>
        <dbReference type="RefSeq" id="XP_030980196.1"/>
    </source>
</evidence>
<dbReference type="AlphaFoldDB" id="A0A6P8AZ15"/>